<proteinExistence type="predicted"/>
<reference evidence="1" key="2">
    <citation type="submission" date="2025-09" db="UniProtKB">
        <authorList>
            <consortium name="EnsemblPlants"/>
        </authorList>
    </citation>
    <scope>IDENTIFICATION</scope>
</reference>
<organism evidence="1 2">
    <name type="scientific">Avena sativa</name>
    <name type="common">Oat</name>
    <dbReference type="NCBI Taxonomy" id="4498"/>
    <lineage>
        <taxon>Eukaryota</taxon>
        <taxon>Viridiplantae</taxon>
        <taxon>Streptophyta</taxon>
        <taxon>Embryophyta</taxon>
        <taxon>Tracheophyta</taxon>
        <taxon>Spermatophyta</taxon>
        <taxon>Magnoliopsida</taxon>
        <taxon>Liliopsida</taxon>
        <taxon>Poales</taxon>
        <taxon>Poaceae</taxon>
        <taxon>BOP clade</taxon>
        <taxon>Pooideae</taxon>
        <taxon>Poodae</taxon>
        <taxon>Poeae</taxon>
        <taxon>Poeae Chloroplast Group 1 (Aveneae type)</taxon>
        <taxon>Aveninae</taxon>
        <taxon>Avena</taxon>
    </lineage>
</organism>
<dbReference type="Proteomes" id="UP001732700">
    <property type="component" value="Chromosome 1D"/>
</dbReference>
<evidence type="ECO:0000313" key="1">
    <source>
        <dbReference type="EnsemblPlants" id="AVESA.00010b.r2.1DG0173500.1.CDS"/>
    </source>
</evidence>
<reference evidence="1" key="1">
    <citation type="submission" date="2021-05" db="EMBL/GenBank/DDBJ databases">
        <authorList>
            <person name="Scholz U."/>
            <person name="Mascher M."/>
            <person name="Fiebig A."/>
        </authorList>
    </citation>
    <scope>NUCLEOTIDE SEQUENCE [LARGE SCALE GENOMIC DNA]</scope>
</reference>
<accession>A0ACD5U428</accession>
<name>A0ACD5U428_AVESA</name>
<protein>
    <submittedName>
        <fullName evidence="1">Uncharacterized protein</fullName>
    </submittedName>
</protein>
<sequence>MLEQIQRRLRFTRHGTSVAWLHRCAADITEARDRSAGRRAWTDTMDRQAACGGGGAGDAPRPCRYRGVRRRQWGKWVSEIRVPGTRERLWLGSYATAEAAAVAHDAAVCLLRGAGAGGLNFPGRAAAYGHVLPLAAPRGQAGQQQLSPRSVQRVASDAGMAADAQLVELRERAPGPGPPAGQETVAAAGIGAAQGGAGAVEQVEYGGWRSSSSSSGSELLVYGDLSVDDIEIVML</sequence>
<dbReference type="EnsemblPlants" id="AVESA.00010b.r2.1DG0173500.1">
    <property type="protein sequence ID" value="AVESA.00010b.r2.1DG0173500.1.CDS"/>
    <property type="gene ID" value="AVESA.00010b.r2.1DG0173500"/>
</dbReference>
<keyword evidence="2" id="KW-1185">Reference proteome</keyword>
<evidence type="ECO:0000313" key="2">
    <source>
        <dbReference type="Proteomes" id="UP001732700"/>
    </source>
</evidence>